<evidence type="ECO:0000259" key="6">
    <source>
        <dbReference type="Pfam" id="PF16541"/>
    </source>
</evidence>
<evidence type="ECO:0000256" key="3">
    <source>
        <dbReference type="ARBA" id="ARBA00022729"/>
    </source>
</evidence>
<comment type="caution">
    <text evidence="7">The sequence shown here is derived from an EMBL/GenBank/DDBJ whole genome shotgun (WGS) entry which is preliminary data.</text>
</comment>
<dbReference type="GO" id="GO:0005576">
    <property type="term" value="C:extracellular region"/>
    <property type="evidence" value="ECO:0007669"/>
    <property type="project" value="UniProtKB-SubCell"/>
</dbReference>
<gene>
    <name evidence="7" type="ORF">DCS_01644</name>
</gene>
<protein>
    <recommendedName>
        <fullName evidence="6">AA1-like domain-containing protein</fullName>
    </recommendedName>
</protein>
<feature type="domain" description="AA1-like" evidence="6">
    <location>
        <begin position="63"/>
        <end position="186"/>
    </location>
</feature>
<dbReference type="OrthoDB" id="3539798at2759"/>
<name>A0A151GTT3_DRECN</name>
<feature type="chain" id="PRO_5007580918" description="AA1-like domain-containing protein" evidence="5">
    <location>
        <begin position="31"/>
        <end position="205"/>
    </location>
</feature>
<comment type="subcellular location">
    <subcellularLocation>
        <location evidence="1">Secreted</location>
    </subcellularLocation>
</comment>
<dbReference type="EMBL" id="LAYC01000001">
    <property type="protein sequence ID" value="KYK60507.1"/>
    <property type="molecule type" value="Genomic_DNA"/>
</dbReference>
<evidence type="ECO:0000256" key="1">
    <source>
        <dbReference type="ARBA" id="ARBA00004613"/>
    </source>
</evidence>
<keyword evidence="3 5" id="KW-0732">Signal</keyword>
<evidence type="ECO:0000256" key="5">
    <source>
        <dbReference type="SAM" id="SignalP"/>
    </source>
</evidence>
<evidence type="ECO:0000256" key="4">
    <source>
        <dbReference type="ARBA" id="ARBA00023157"/>
    </source>
</evidence>
<dbReference type="Proteomes" id="UP000076580">
    <property type="component" value="Chromosome 01"/>
</dbReference>
<evidence type="ECO:0000313" key="7">
    <source>
        <dbReference type="EMBL" id="KYK60507.1"/>
    </source>
</evidence>
<dbReference type="RefSeq" id="XP_040659859.1">
    <property type="nucleotide sequence ID" value="XM_040798976.1"/>
</dbReference>
<dbReference type="STRING" id="98403.A0A151GTT3"/>
<sequence length="205" mass="22951">MRLCPVSTILVHLLATPIVAGLAIASPATAVDFVRGPNDATKSKLENWWTVRGFNFYQSIIFHSRDNHTSSSYINFSLTHPAVPYTARCSAETGKTSGSSLSKKMLDFLYGANTYLCRVPNTGDSARFRYDSLTGELSISHIFIYPYTGVGYYNVTGSVRLNCAEDFEHEPNWTKEQVYSNRTMACTDITVKFPATKAEFWEWAV</sequence>
<dbReference type="InterPro" id="IPR032382">
    <property type="entry name" value="AltA1"/>
</dbReference>
<keyword evidence="8" id="KW-1185">Reference proteome</keyword>
<organism evidence="7 8">
    <name type="scientific">Drechmeria coniospora</name>
    <name type="common">Nematophagous fungus</name>
    <name type="synonym">Meria coniospora</name>
    <dbReference type="NCBI Taxonomy" id="98403"/>
    <lineage>
        <taxon>Eukaryota</taxon>
        <taxon>Fungi</taxon>
        <taxon>Dikarya</taxon>
        <taxon>Ascomycota</taxon>
        <taxon>Pezizomycotina</taxon>
        <taxon>Sordariomycetes</taxon>
        <taxon>Hypocreomycetidae</taxon>
        <taxon>Hypocreales</taxon>
        <taxon>Ophiocordycipitaceae</taxon>
        <taxon>Drechmeria</taxon>
    </lineage>
</organism>
<dbReference type="Pfam" id="PF16541">
    <property type="entry name" value="AltA1"/>
    <property type="match status" value="1"/>
</dbReference>
<dbReference type="GeneID" id="63714287"/>
<evidence type="ECO:0000313" key="8">
    <source>
        <dbReference type="Proteomes" id="UP000076580"/>
    </source>
</evidence>
<feature type="signal peptide" evidence="5">
    <location>
        <begin position="1"/>
        <end position="30"/>
    </location>
</feature>
<reference evidence="7 8" key="1">
    <citation type="journal article" date="2016" name="Sci. Rep.">
        <title>Insights into Adaptations to a Near-Obligate Nematode Endoparasitic Lifestyle from the Finished Genome of Drechmeria coniospora.</title>
        <authorList>
            <person name="Zhang L."/>
            <person name="Zhou Z."/>
            <person name="Guo Q."/>
            <person name="Fokkens L."/>
            <person name="Miskei M."/>
            <person name="Pocsi I."/>
            <person name="Zhang W."/>
            <person name="Chen M."/>
            <person name="Wang L."/>
            <person name="Sun Y."/>
            <person name="Donzelli B.G."/>
            <person name="Gibson D.M."/>
            <person name="Nelson D.R."/>
            <person name="Luo J.G."/>
            <person name="Rep M."/>
            <person name="Liu H."/>
            <person name="Yang S."/>
            <person name="Wang J."/>
            <person name="Krasnoff S.B."/>
            <person name="Xu Y."/>
            <person name="Molnar I."/>
            <person name="Lin M."/>
        </authorList>
    </citation>
    <scope>NUCLEOTIDE SEQUENCE [LARGE SCALE GENOMIC DNA]</scope>
    <source>
        <strain evidence="7 8">ARSEF 6962</strain>
    </source>
</reference>
<proteinExistence type="predicted"/>
<evidence type="ECO:0000256" key="2">
    <source>
        <dbReference type="ARBA" id="ARBA00022525"/>
    </source>
</evidence>
<keyword evidence="4" id="KW-1015">Disulfide bond</keyword>
<accession>A0A151GTT3</accession>
<dbReference type="AlphaFoldDB" id="A0A151GTT3"/>
<dbReference type="InParanoid" id="A0A151GTT3"/>
<keyword evidence="2" id="KW-0964">Secreted</keyword>